<dbReference type="EMBL" id="CP046455">
    <property type="protein sequence ID" value="QGU08455.1"/>
    <property type="molecule type" value="Genomic_DNA"/>
</dbReference>
<feature type="chain" id="PRO_5025347741" description="Secreted protein" evidence="2">
    <location>
        <begin position="25"/>
        <end position="210"/>
    </location>
</feature>
<organism evidence="3 4">
    <name type="scientific">Corynebacterium occultum</name>
    <dbReference type="NCBI Taxonomy" id="2675219"/>
    <lineage>
        <taxon>Bacteria</taxon>
        <taxon>Bacillati</taxon>
        <taxon>Actinomycetota</taxon>
        <taxon>Actinomycetes</taxon>
        <taxon>Mycobacteriales</taxon>
        <taxon>Corynebacteriaceae</taxon>
        <taxon>Corynebacterium</taxon>
    </lineage>
</organism>
<feature type="signal peptide" evidence="2">
    <location>
        <begin position="1"/>
        <end position="24"/>
    </location>
</feature>
<evidence type="ECO:0008006" key="5">
    <source>
        <dbReference type="Google" id="ProtNLM"/>
    </source>
</evidence>
<accession>A0A6B8WAZ1</accession>
<gene>
    <name evidence="3" type="ORF">COCCU_12775</name>
</gene>
<keyword evidence="1" id="KW-0812">Transmembrane</keyword>
<dbReference type="AlphaFoldDB" id="A0A6B8WAZ1"/>
<evidence type="ECO:0000256" key="2">
    <source>
        <dbReference type="SAM" id="SignalP"/>
    </source>
</evidence>
<name>A0A6B8WAZ1_9CORY</name>
<evidence type="ECO:0000256" key="1">
    <source>
        <dbReference type="SAM" id="Phobius"/>
    </source>
</evidence>
<keyword evidence="2" id="KW-0732">Signal</keyword>
<evidence type="ECO:0000313" key="4">
    <source>
        <dbReference type="Proteomes" id="UP000424462"/>
    </source>
</evidence>
<proteinExistence type="predicted"/>
<dbReference type="RefSeq" id="WP_156232012.1">
    <property type="nucleotide sequence ID" value="NZ_CP046455.1"/>
</dbReference>
<reference evidence="3 4" key="1">
    <citation type="submission" date="2019-11" db="EMBL/GenBank/DDBJ databases">
        <title>Complete genome sequence of Corynebacterium kalinowskii 1959, a novel Corynebacterium species isolated from soil of a small paddock in Vilsendorf, Germany.</title>
        <authorList>
            <person name="Schaffert L."/>
            <person name="Ruwe M."/>
            <person name="Milse J."/>
            <person name="Hanuschka K."/>
            <person name="Ortseifen V."/>
            <person name="Droste J."/>
            <person name="Brandt D."/>
            <person name="Schlueter L."/>
            <person name="Kutter Y."/>
            <person name="Vinke S."/>
            <person name="Viehoefer P."/>
            <person name="Jacob L."/>
            <person name="Luebke N.-C."/>
            <person name="Schulte-Berndt E."/>
            <person name="Hain C."/>
            <person name="Linder M."/>
            <person name="Schmidt P."/>
            <person name="Wollenschlaeger L."/>
            <person name="Luttermann T."/>
            <person name="Thieme E."/>
            <person name="Hassa J."/>
            <person name="Haak M."/>
            <person name="Wittchen M."/>
            <person name="Mentz A."/>
            <person name="Persicke M."/>
            <person name="Busche T."/>
            <person name="Ruckert C."/>
        </authorList>
    </citation>
    <scope>NUCLEOTIDE SEQUENCE [LARGE SCALE GENOMIC DNA]</scope>
    <source>
        <strain evidence="3 4">2039</strain>
    </source>
</reference>
<dbReference type="Proteomes" id="UP000424462">
    <property type="component" value="Chromosome"/>
</dbReference>
<evidence type="ECO:0000313" key="3">
    <source>
        <dbReference type="EMBL" id="QGU08455.1"/>
    </source>
</evidence>
<keyword evidence="4" id="KW-1185">Reference proteome</keyword>
<dbReference type="KEGG" id="cok:COCCU_12775"/>
<sequence precursor="true">MRKFLAGACAGIIGISALVTPAAAQDLPEPPMAEAPADLAHEEGQGSSLSSGSSADSDLLVGGIMVAGVLGAAAAGGAWAVQQGLIPNPLPGIIPGPAPAPQAPAPAPVVQPTPVLNNCGFGEKEVRPTYILLYCGDGHSALNDITWNSWSIDGASGRALLRELTCDPSCATGGATYRWVDFTLGGLVWKNGEPQFTRAYVVGGREYRID</sequence>
<feature type="transmembrane region" description="Helical" evidence="1">
    <location>
        <begin position="59"/>
        <end position="81"/>
    </location>
</feature>
<keyword evidence="1" id="KW-1133">Transmembrane helix</keyword>
<protein>
    <recommendedName>
        <fullName evidence="5">Secreted protein</fullName>
    </recommendedName>
</protein>
<keyword evidence="1" id="KW-0472">Membrane</keyword>